<dbReference type="Gene3D" id="1.25.10.10">
    <property type="entry name" value="Leucine-rich Repeat Variant"/>
    <property type="match status" value="4"/>
</dbReference>
<dbReference type="GO" id="GO:0005737">
    <property type="term" value="C:cytoplasm"/>
    <property type="evidence" value="ECO:0007669"/>
    <property type="project" value="UniProtKB-SubCell"/>
</dbReference>
<evidence type="ECO:0000256" key="1">
    <source>
        <dbReference type="ARBA" id="ARBA00004496"/>
    </source>
</evidence>
<evidence type="ECO:0000256" key="2">
    <source>
        <dbReference type="ARBA" id="ARBA00022490"/>
    </source>
</evidence>
<dbReference type="GO" id="GO:0043248">
    <property type="term" value="P:proteasome assembly"/>
    <property type="evidence" value="ECO:0007669"/>
    <property type="project" value="InterPro"/>
</dbReference>
<evidence type="ECO:0000259" key="8">
    <source>
        <dbReference type="Pfam" id="PF24492"/>
    </source>
</evidence>
<evidence type="ECO:0000259" key="6">
    <source>
        <dbReference type="Pfam" id="PF13001"/>
    </source>
</evidence>
<dbReference type="InterPro" id="IPR055444">
    <property type="entry name" value="ARM_ECM29"/>
</dbReference>
<evidence type="ECO:0000256" key="3">
    <source>
        <dbReference type="ARBA" id="ARBA00022737"/>
    </source>
</evidence>
<feature type="region of interest" description="Disordered" evidence="5">
    <location>
        <begin position="842"/>
        <end position="895"/>
    </location>
</feature>
<gene>
    <name evidence="9" type="ORF">PoB_002975600</name>
</gene>
<evidence type="ECO:0000256" key="5">
    <source>
        <dbReference type="SAM" id="MobiDB-lite"/>
    </source>
</evidence>
<dbReference type="Pfam" id="PF23731">
    <property type="entry name" value="ARM_ECM29_C"/>
    <property type="match status" value="1"/>
</dbReference>
<sequence length="1938" mass="213832">MHRSPRGITLRSSGIVNFNLSLVERVFLRIGSAETDEQLQTALGKFLAPLLLKLNSPDETIRSKVLKLLAHIKTRLKSRSQIRLPLDALLTQFQDPQATPFITNFTILYIKLGFPRVEPEKQAELVPLLINCLDGRSTNHQDSILQLLTPALQHVKMPKTETECRAKFQLLEKPAVKELLLDFFMDILLLPYNAHVSAISSPAVDGTDGTSASNPPPVAVAPPPGLSTTALKRVTGDNPLLPEELEKAKLSIINFLGSGVVPEEEIVCHFVVAASDTRHSVATSADMELKKITGSVDWNSKYILNKLCQIFQGTVVVKGQGTIKPEDRRSPVLPRIRLKIFPIFLKAREASNMFPAALQIVFDCLFGSNPNAKLKSMAVQFVHHMCLNCDDAKFAMIDAVLLNGMLKVIKETQEVNCDDAKFAMIDVVLLNGMLKVIKETQEDPKLRSLAYVAVGKIARRSPHRLSKDIQIVQTFFDAICQEEGDTRLAVQEALSMMSDAFCNIDSTHMALMEALLLQSIDKDEYHARVVAVQYAARVFPSDHIPSRYILMLASGDIKDDVRGEAVKALRGTQSIDSTKQRDKYILPDFVDTINYVREKANQRKVSNHRYVSGNTTLPFNPMSYTETLLYLRMCLAQSAGVPADWQLENLPEHAPVVSVRVRTLLSEYPDQQGPVQEYVRMLQELLAVSASGEVMYCLLEIVAMVPDVLTHQFVQHLDWLKGLLGSSKDDLKQYAAELYAIISFHTNSNGSGFDDQVESLLTALQNKNPELGLGAILCLGYFIGLKVKSLQSDSIAREQMYSNAVLVKTVRTISKLLKEHNVSVKIAACSALAEIGRCGPLPLPAGEDETEKSPAGSFQQQDGKEKEPEEGTSPNEKKQKKDEKTEDGGKTEENNITKLSVVDTLIAMIKTSNEANKTKEKAAACLGGIGVGEEDFPHRRKAMSDLFNAIQSKQVELQFTIGQALVDMAMGPSSPRARCVWTTGKVDHQKNVTGIKDDVAWFLNELLSKYICHANPHLRQSACVWLLTLVRETGHHAAVQVSLLDIQRGFMRMLSENDEITQDMASKGLGQIMEICTPEQKDKLVSELVETLMTGKSTKNEVSADTTIFQSGTLGKAPDGGGLSTYKELCAIATDLNQPDLIYKFMHLANHNATWNARKGAAFGFSTIAAQAGEQLAPYMQQIVPRLYRYQFDPNPKIQQAMSGIWNALVQDNKKTIDTYLKEILADLLKNLTSNQWRIRESSCLAVSDLLRGRVLDNIVEDIPQLWETCLRVRDDIKESVRLAADSACKTLSKVSVKICDVTNGKVGEKATSLVLPCLLQCSLNSTVQEVRTIGLSTILQISRQAGALLKPNIPVLVTALLEAVSGLEPNVINYLSLHMGTQANQDRLDNARIAQSKMSPMMETVNRCVQYVDDTVLPELVPRLVELIRGGIGVSTKAGCSSFVVSLTHQCPQDLAPYAGKLLGAFLHGLGDRNATVRKSYATAIGHLVKVAKDSSVEKLIQKLKTWYLESEDSNAHHACSVTLQAMARHAPDILRRHAKDAMPLAFFAMHEERKKEDGEGGGGSRRLEETSDWEDVWNEITPGTEAGIRLYLPEIVDLASSCLQSQLWSVKAQSARAIATVADKLGSQLGPPHLASLLTAVLDGLSGRTWQGKEALLRALSTICTSCKDEILRGTPESKQPSIEQILTVLLRECGKEQPVYKMAAMKALGPVLELYELDHFRAVWDMTQAIVTQVVNPKNGNVDEDDDSSLGQKQELITCCFTLLGEAWPGNTATQENMVSTVVSLLCEALPLSTWKVQLILLKDMQILLDRSALFHKEGMIANSEKAQELCNKIFIAAFSQLGNIKFVSLRSESLAVLERLIKRLTEADLLSLLEESGLGCLQEELGNMAESGPWELRDRAKDALKLTHGSERDINSATPSNAGDLQQTHTAMEH</sequence>
<feature type="domain" description="ECM29 ARM-like repeats" evidence="7">
    <location>
        <begin position="639"/>
        <end position="835"/>
    </location>
</feature>
<dbReference type="GO" id="GO:0005634">
    <property type="term" value="C:nucleus"/>
    <property type="evidence" value="ECO:0007669"/>
    <property type="project" value="TreeGrafter"/>
</dbReference>
<evidence type="ECO:0000256" key="4">
    <source>
        <dbReference type="ARBA" id="ARBA00022942"/>
    </source>
</evidence>
<accession>A0AAV3ZWB1</accession>
<keyword evidence="2" id="KW-0963">Cytoplasm</keyword>
<keyword evidence="3" id="KW-0677">Repeat</keyword>
<organism evidence="9 10">
    <name type="scientific">Plakobranchus ocellatus</name>
    <dbReference type="NCBI Taxonomy" id="259542"/>
    <lineage>
        <taxon>Eukaryota</taxon>
        <taxon>Metazoa</taxon>
        <taxon>Spiralia</taxon>
        <taxon>Lophotrochozoa</taxon>
        <taxon>Mollusca</taxon>
        <taxon>Gastropoda</taxon>
        <taxon>Heterobranchia</taxon>
        <taxon>Euthyneura</taxon>
        <taxon>Panpulmonata</taxon>
        <taxon>Sacoglossa</taxon>
        <taxon>Placobranchoidea</taxon>
        <taxon>Plakobranchidae</taxon>
        <taxon>Plakobranchus</taxon>
    </lineage>
</organism>
<comment type="subcellular location">
    <subcellularLocation>
        <location evidence="1">Cytoplasm</location>
    </subcellularLocation>
</comment>
<comment type="caution">
    <text evidence="9">The sequence shown here is derived from an EMBL/GenBank/DDBJ whole genome shotgun (WGS) entry which is preliminary data.</text>
</comment>
<dbReference type="Pfam" id="PF13001">
    <property type="entry name" value="ECM29_N"/>
    <property type="match status" value="1"/>
</dbReference>
<keyword evidence="4 9" id="KW-0647">Proteasome</keyword>
<dbReference type="EMBL" id="BLXT01003724">
    <property type="protein sequence ID" value="GFO03251.1"/>
    <property type="molecule type" value="Genomic_DNA"/>
</dbReference>
<dbReference type="PANTHER" id="PTHR23346:SF19">
    <property type="entry name" value="PROTEASOME ADAPTER AND SCAFFOLD PROTEIN ECM29"/>
    <property type="match status" value="1"/>
</dbReference>
<proteinExistence type="predicted"/>
<keyword evidence="10" id="KW-1185">Reference proteome</keyword>
<dbReference type="InterPro" id="IPR016024">
    <property type="entry name" value="ARM-type_fold"/>
</dbReference>
<reference evidence="9 10" key="1">
    <citation type="journal article" date="2021" name="Elife">
        <title>Chloroplast acquisition without the gene transfer in kleptoplastic sea slugs, Plakobranchus ocellatus.</title>
        <authorList>
            <person name="Maeda T."/>
            <person name="Takahashi S."/>
            <person name="Yoshida T."/>
            <person name="Shimamura S."/>
            <person name="Takaki Y."/>
            <person name="Nagai Y."/>
            <person name="Toyoda A."/>
            <person name="Suzuki Y."/>
            <person name="Arimoto A."/>
            <person name="Ishii H."/>
            <person name="Satoh N."/>
            <person name="Nishiyama T."/>
            <person name="Hasebe M."/>
            <person name="Maruyama T."/>
            <person name="Minagawa J."/>
            <person name="Obokata J."/>
            <person name="Shigenobu S."/>
        </authorList>
    </citation>
    <scope>NUCLEOTIDE SEQUENCE [LARGE SCALE GENOMIC DNA]</scope>
</reference>
<dbReference type="InterPro" id="IPR055443">
    <property type="entry name" value="HEAT_ECM29"/>
</dbReference>
<dbReference type="Pfam" id="PF23702">
    <property type="entry name" value="ARM_ECM29"/>
    <property type="match status" value="1"/>
</dbReference>
<dbReference type="InterPro" id="IPR011989">
    <property type="entry name" value="ARM-like"/>
</dbReference>
<name>A0AAV3ZWB1_9GAST</name>
<dbReference type="GO" id="GO:0000502">
    <property type="term" value="C:proteasome complex"/>
    <property type="evidence" value="ECO:0007669"/>
    <property type="project" value="UniProtKB-KW"/>
</dbReference>
<dbReference type="SUPFAM" id="SSF48371">
    <property type="entry name" value="ARM repeat"/>
    <property type="match status" value="3"/>
</dbReference>
<feature type="region of interest" description="Disordered" evidence="5">
    <location>
        <begin position="1913"/>
        <end position="1938"/>
    </location>
</feature>
<dbReference type="GO" id="GO:0036503">
    <property type="term" value="P:ERAD pathway"/>
    <property type="evidence" value="ECO:0007669"/>
    <property type="project" value="TreeGrafter"/>
</dbReference>
<feature type="domain" description="Proteasome component Ecm29 N-terminal" evidence="6">
    <location>
        <begin position="23"/>
        <end position="553"/>
    </location>
</feature>
<dbReference type="Proteomes" id="UP000735302">
    <property type="component" value="Unassembled WGS sequence"/>
</dbReference>
<dbReference type="PANTHER" id="PTHR23346">
    <property type="entry name" value="TRANSLATIONAL ACTIVATOR GCN1-RELATED"/>
    <property type="match status" value="1"/>
</dbReference>
<dbReference type="InterPro" id="IPR024372">
    <property type="entry name" value="Ecm29_N"/>
</dbReference>
<feature type="compositionally biased region" description="Polar residues" evidence="5">
    <location>
        <begin position="1919"/>
        <end position="1938"/>
    </location>
</feature>
<dbReference type="Pfam" id="PF24492">
    <property type="entry name" value="HEAT_ECM29"/>
    <property type="match status" value="1"/>
</dbReference>
<protein>
    <submittedName>
        <fullName evidence="9">Proteasome-associated protein ecm29-like protein</fullName>
    </submittedName>
</protein>
<dbReference type="GO" id="GO:0060090">
    <property type="term" value="F:molecular adaptor activity"/>
    <property type="evidence" value="ECO:0007669"/>
    <property type="project" value="InterPro"/>
</dbReference>
<evidence type="ECO:0000313" key="10">
    <source>
        <dbReference type="Proteomes" id="UP000735302"/>
    </source>
</evidence>
<feature type="compositionally biased region" description="Basic and acidic residues" evidence="5">
    <location>
        <begin position="862"/>
        <end position="895"/>
    </location>
</feature>
<evidence type="ECO:0000259" key="7">
    <source>
        <dbReference type="Pfam" id="PF23702"/>
    </source>
</evidence>
<feature type="domain" description="Proteasome adapter and scaffold protein ECM29 HEAT-repeat" evidence="8">
    <location>
        <begin position="1350"/>
        <end position="1510"/>
    </location>
</feature>
<evidence type="ECO:0000313" key="9">
    <source>
        <dbReference type="EMBL" id="GFO03251.1"/>
    </source>
</evidence>